<comment type="catalytic activity">
    <reaction evidence="16">
        <text>L-threonyl-[protein] + ATP = O-phospho-L-threonyl-[protein] + ADP + H(+)</text>
        <dbReference type="Rhea" id="RHEA:46608"/>
        <dbReference type="Rhea" id="RHEA-COMP:11060"/>
        <dbReference type="Rhea" id="RHEA-COMP:11605"/>
        <dbReference type="ChEBI" id="CHEBI:15378"/>
        <dbReference type="ChEBI" id="CHEBI:30013"/>
        <dbReference type="ChEBI" id="CHEBI:30616"/>
        <dbReference type="ChEBI" id="CHEBI:61977"/>
        <dbReference type="ChEBI" id="CHEBI:456216"/>
        <dbReference type="EC" id="2.7.11.1"/>
    </reaction>
</comment>
<dbReference type="InterPro" id="IPR000719">
    <property type="entry name" value="Prot_kinase_dom"/>
</dbReference>
<proteinExistence type="inferred from homology"/>
<evidence type="ECO:0000256" key="5">
    <source>
        <dbReference type="ARBA" id="ARBA00022475"/>
    </source>
</evidence>
<dbReference type="InterPro" id="IPR011009">
    <property type="entry name" value="Kinase-like_dom_sf"/>
</dbReference>
<dbReference type="InterPro" id="IPR008271">
    <property type="entry name" value="Ser/Thr_kinase_AS"/>
</dbReference>
<dbReference type="GO" id="GO:0004674">
    <property type="term" value="F:protein serine/threonine kinase activity"/>
    <property type="evidence" value="ECO:0007669"/>
    <property type="project" value="UniProtKB-EC"/>
</dbReference>
<keyword evidence="5" id="KW-1003">Cell membrane</keyword>
<dbReference type="Gene3D" id="1.10.510.10">
    <property type="entry name" value="Transferase(Phosphotransferase) domain 1"/>
    <property type="match status" value="1"/>
</dbReference>
<evidence type="ECO:0000256" key="8">
    <source>
        <dbReference type="ARBA" id="ARBA00022692"/>
    </source>
</evidence>
<feature type="domain" description="Protein kinase" evidence="20">
    <location>
        <begin position="212"/>
        <end position="488"/>
    </location>
</feature>
<evidence type="ECO:0000256" key="12">
    <source>
        <dbReference type="ARBA" id="ARBA00022989"/>
    </source>
</evidence>
<dbReference type="InterPro" id="IPR051824">
    <property type="entry name" value="LRR_Rcpt-Like_S/T_Kinase"/>
</dbReference>
<dbReference type="GO" id="GO:0005524">
    <property type="term" value="F:ATP binding"/>
    <property type="evidence" value="ECO:0007669"/>
    <property type="project" value="UniProtKB-KW"/>
</dbReference>
<evidence type="ECO:0000256" key="16">
    <source>
        <dbReference type="ARBA" id="ARBA00047899"/>
    </source>
</evidence>
<dbReference type="PANTHER" id="PTHR48006">
    <property type="entry name" value="LEUCINE-RICH REPEAT-CONTAINING PROTEIN DDB_G0281931-RELATED"/>
    <property type="match status" value="1"/>
</dbReference>
<organism evidence="21 22">
    <name type="scientific">Helianthus annuus</name>
    <name type="common">Common sunflower</name>
    <dbReference type="NCBI Taxonomy" id="4232"/>
    <lineage>
        <taxon>Eukaryota</taxon>
        <taxon>Viridiplantae</taxon>
        <taxon>Streptophyta</taxon>
        <taxon>Embryophyta</taxon>
        <taxon>Tracheophyta</taxon>
        <taxon>Spermatophyta</taxon>
        <taxon>Magnoliopsida</taxon>
        <taxon>eudicotyledons</taxon>
        <taxon>Gunneridae</taxon>
        <taxon>Pentapetalae</taxon>
        <taxon>asterids</taxon>
        <taxon>campanulids</taxon>
        <taxon>Asterales</taxon>
        <taxon>Asteraceae</taxon>
        <taxon>Asteroideae</taxon>
        <taxon>Heliantheae alliance</taxon>
        <taxon>Heliantheae</taxon>
        <taxon>Helianthus</taxon>
    </lineage>
</organism>
<dbReference type="SMART" id="SM00220">
    <property type="entry name" value="S_TKc"/>
    <property type="match status" value="1"/>
</dbReference>
<feature type="transmembrane region" description="Helical" evidence="19">
    <location>
        <begin position="150"/>
        <end position="171"/>
    </location>
</feature>
<dbReference type="AlphaFoldDB" id="A0A251V365"/>
<dbReference type="EMBL" id="CM007893">
    <property type="protein sequence ID" value="OTG29556.1"/>
    <property type="molecule type" value="Genomic_DNA"/>
</dbReference>
<dbReference type="InParanoid" id="A0A251V365"/>
<evidence type="ECO:0000256" key="6">
    <source>
        <dbReference type="ARBA" id="ARBA00022553"/>
    </source>
</evidence>
<dbReference type="GO" id="GO:0002229">
    <property type="term" value="P:defense response to oomycetes"/>
    <property type="evidence" value="ECO:0007669"/>
    <property type="project" value="UniProtKB-ARBA"/>
</dbReference>
<name>A0A251V365_HELAN</name>
<dbReference type="Gene3D" id="3.30.200.20">
    <property type="entry name" value="Phosphorylase Kinase, domain 1"/>
    <property type="match status" value="1"/>
</dbReference>
<feature type="region of interest" description="Disordered" evidence="18">
    <location>
        <begin position="538"/>
        <end position="557"/>
    </location>
</feature>
<evidence type="ECO:0000313" key="21">
    <source>
        <dbReference type="EMBL" id="OTG29556.1"/>
    </source>
</evidence>
<dbReference type="EC" id="2.7.11.1" evidence="4"/>
<evidence type="ECO:0000259" key="20">
    <source>
        <dbReference type="PROSITE" id="PS50011"/>
    </source>
</evidence>
<keyword evidence="11" id="KW-0067">ATP-binding</keyword>
<keyword evidence="10" id="KW-0547">Nucleotide-binding</keyword>
<keyword evidence="21" id="KW-0430">Lectin</keyword>
<keyword evidence="9" id="KW-0732">Signal</keyword>
<dbReference type="GO" id="GO:0005886">
    <property type="term" value="C:plasma membrane"/>
    <property type="evidence" value="ECO:0007669"/>
    <property type="project" value="UniProtKB-SubCell"/>
</dbReference>
<keyword evidence="12 19" id="KW-1133">Transmembrane helix</keyword>
<evidence type="ECO:0000256" key="10">
    <source>
        <dbReference type="ARBA" id="ARBA00022741"/>
    </source>
</evidence>
<dbReference type="Gene3D" id="2.60.120.430">
    <property type="entry name" value="Galactose-binding lectin"/>
    <property type="match status" value="1"/>
</dbReference>
<evidence type="ECO:0000256" key="7">
    <source>
        <dbReference type="ARBA" id="ARBA00022679"/>
    </source>
</evidence>
<evidence type="ECO:0000256" key="19">
    <source>
        <dbReference type="SAM" id="Phobius"/>
    </source>
</evidence>
<feature type="compositionally biased region" description="Polar residues" evidence="18">
    <location>
        <begin position="547"/>
        <end position="557"/>
    </location>
</feature>
<keyword evidence="13 19" id="KW-0472">Membrane</keyword>
<protein>
    <recommendedName>
        <fullName evidence="4">non-specific serine/threonine protein kinase</fullName>
        <ecNumber evidence="4">2.7.11.1</ecNumber>
    </recommendedName>
</protein>
<evidence type="ECO:0000256" key="13">
    <source>
        <dbReference type="ARBA" id="ARBA00023136"/>
    </source>
</evidence>
<dbReference type="SUPFAM" id="SSF56112">
    <property type="entry name" value="Protein kinase-like (PK-like)"/>
    <property type="match status" value="1"/>
</dbReference>
<evidence type="ECO:0000256" key="15">
    <source>
        <dbReference type="ARBA" id="ARBA00023180"/>
    </source>
</evidence>
<reference evidence="22" key="1">
    <citation type="journal article" date="2017" name="Nature">
        <title>The sunflower genome provides insights into oil metabolism, flowering and Asterid evolution.</title>
        <authorList>
            <person name="Badouin H."/>
            <person name="Gouzy J."/>
            <person name="Grassa C.J."/>
            <person name="Murat F."/>
            <person name="Staton S.E."/>
            <person name="Cottret L."/>
            <person name="Lelandais-Briere C."/>
            <person name="Owens G.L."/>
            <person name="Carrere S."/>
            <person name="Mayjonade B."/>
            <person name="Legrand L."/>
            <person name="Gill N."/>
            <person name="Kane N.C."/>
            <person name="Bowers J.E."/>
            <person name="Hubner S."/>
            <person name="Bellec A."/>
            <person name="Berard A."/>
            <person name="Berges H."/>
            <person name="Blanchet N."/>
            <person name="Boniface M.C."/>
            <person name="Brunel D."/>
            <person name="Catrice O."/>
            <person name="Chaidir N."/>
            <person name="Claudel C."/>
            <person name="Donnadieu C."/>
            <person name="Faraut T."/>
            <person name="Fievet G."/>
            <person name="Helmstetter N."/>
            <person name="King M."/>
            <person name="Knapp S.J."/>
            <person name="Lai Z."/>
            <person name="Le Paslier M.C."/>
            <person name="Lippi Y."/>
            <person name="Lorenzon L."/>
            <person name="Mandel J.R."/>
            <person name="Marage G."/>
            <person name="Marchand G."/>
            <person name="Marquand E."/>
            <person name="Bret-Mestries E."/>
            <person name="Morien E."/>
            <person name="Nambeesan S."/>
            <person name="Nguyen T."/>
            <person name="Pegot-Espagnet P."/>
            <person name="Pouilly N."/>
            <person name="Raftis F."/>
            <person name="Sallet E."/>
            <person name="Schiex T."/>
            <person name="Thomas J."/>
            <person name="Vandecasteele C."/>
            <person name="Vares D."/>
            <person name="Vear F."/>
            <person name="Vautrin S."/>
            <person name="Crespi M."/>
            <person name="Mangin B."/>
            <person name="Burke J.M."/>
            <person name="Salse J."/>
            <person name="Munos S."/>
            <person name="Vincourt P."/>
            <person name="Rieseberg L.H."/>
            <person name="Langlade N.B."/>
        </authorList>
    </citation>
    <scope>NUCLEOTIDE SEQUENCE [LARGE SCALE GENOMIC DNA]</scope>
    <source>
        <strain evidence="22">cv. SF193</strain>
    </source>
</reference>
<evidence type="ECO:0000256" key="18">
    <source>
        <dbReference type="SAM" id="MobiDB-lite"/>
    </source>
</evidence>
<evidence type="ECO:0000256" key="14">
    <source>
        <dbReference type="ARBA" id="ARBA00023170"/>
    </source>
</evidence>
<dbReference type="Pfam" id="PF11721">
    <property type="entry name" value="Malectin"/>
    <property type="match status" value="1"/>
</dbReference>
<evidence type="ECO:0000313" key="22">
    <source>
        <dbReference type="Proteomes" id="UP000215914"/>
    </source>
</evidence>
<dbReference type="FunFam" id="1.10.510.10:FF:000240">
    <property type="entry name" value="Lectin-domain containing receptor kinase A4.3"/>
    <property type="match status" value="1"/>
</dbReference>
<evidence type="ECO:0000256" key="2">
    <source>
        <dbReference type="ARBA" id="ARBA00008536"/>
    </source>
</evidence>
<keyword evidence="7" id="KW-0808">Transferase</keyword>
<evidence type="ECO:0000256" key="17">
    <source>
        <dbReference type="ARBA" id="ARBA00048679"/>
    </source>
</evidence>
<comment type="subcellular location">
    <subcellularLocation>
        <location evidence="1">Cell membrane</location>
        <topology evidence="1">Single-pass type I membrane protein</topology>
    </subcellularLocation>
</comment>
<dbReference type="PANTHER" id="PTHR48006:SF68">
    <property type="entry name" value="PROTEIN KINASE DOMAIN-CONTAINING PROTEIN"/>
    <property type="match status" value="1"/>
</dbReference>
<evidence type="ECO:0000256" key="11">
    <source>
        <dbReference type="ARBA" id="ARBA00022840"/>
    </source>
</evidence>
<dbReference type="PROSITE" id="PS50011">
    <property type="entry name" value="PROTEIN_KINASE_DOM"/>
    <property type="match status" value="1"/>
</dbReference>
<keyword evidence="8 19" id="KW-0812">Transmembrane</keyword>
<dbReference type="GO" id="GO:0004672">
    <property type="term" value="F:protein kinase activity"/>
    <property type="evidence" value="ECO:0000318"/>
    <property type="project" value="GO_Central"/>
</dbReference>
<dbReference type="PROSITE" id="PS00108">
    <property type="entry name" value="PROTEIN_KINASE_ST"/>
    <property type="match status" value="1"/>
</dbReference>
<dbReference type="InterPro" id="IPR021720">
    <property type="entry name" value="Malectin_dom"/>
</dbReference>
<evidence type="ECO:0000256" key="1">
    <source>
        <dbReference type="ARBA" id="ARBA00004251"/>
    </source>
</evidence>
<dbReference type="Proteomes" id="UP000215914">
    <property type="component" value="Chromosome 4"/>
</dbReference>
<dbReference type="Pfam" id="PF00069">
    <property type="entry name" value="Pkinase"/>
    <property type="match status" value="1"/>
</dbReference>
<sequence length="566" mass="63320">MGHFFDYHGDSSPYILSNTSNLHDISTHDSELYTTARGSAISLTYYVLCLMEGNYTVKLHFAEIVLTQYNSSNILGKRVFNVYLQEDLWLKDFDIAKEAGGVGRAVIKTRSIHVKNNTLKIRLYWAGKGTTNIPYIGCYGPIISAISVDAVGLIVGLIGGVILFLCLDFWIWKKCCFRYRRDDILAGKGHRHLLGDIRVFKFSEIKAATSNFKSSNKRGEGGFGSVYEGKLKDGTIVAVKQLSSRSKQGREEFIDEISMISSMNHVNLVRLVGFCDHKRPCVVYEYMRYNSLSQALSDKGAKGRLTWPVRVQICMGVAQGLFYLHEGSNVQIIHRDIKPSNILLDENFIPKISDFGIAKQNQNRKTDHTKNIKGTRAYMAPEYATRGCLTPLADVYSFGLVALELVSGKPVRQSFADDPNISVFDKAFVLKDMKGDLLDLVDPDLGNEYSPEEALRILNVAILCMGSCPPLRPTMRETIQLLEGRADIAGFQDEKRNVNKEKVLADFQKLRKALLMGETSTQPFVTETFVTESSVETESLITESRAGPSTQPLETESFVTEITELT</sequence>
<accession>A0A251V365</accession>
<gene>
    <name evidence="21" type="ORF">HannXRQ_Chr04g0123571</name>
</gene>
<comment type="similarity">
    <text evidence="2">In the N-terminal section; belongs to the leguminous lectin family.</text>
</comment>
<keyword evidence="22" id="KW-1185">Reference proteome</keyword>
<dbReference type="GO" id="GO:0030246">
    <property type="term" value="F:carbohydrate binding"/>
    <property type="evidence" value="ECO:0007669"/>
    <property type="project" value="UniProtKB-KW"/>
</dbReference>
<keyword evidence="6" id="KW-0597">Phosphoprotein</keyword>
<evidence type="ECO:0000256" key="4">
    <source>
        <dbReference type="ARBA" id="ARBA00012513"/>
    </source>
</evidence>
<keyword evidence="15" id="KW-0325">Glycoprotein</keyword>
<comment type="similarity">
    <text evidence="3">In the C-terminal section; belongs to the protein kinase superfamily. Ser/Thr protein kinase family.</text>
</comment>
<comment type="catalytic activity">
    <reaction evidence="17">
        <text>L-seryl-[protein] + ATP = O-phospho-L-seryl-[protein] + ADP + H(+)</text>
        <dbReference type="Rhea" id="RHEA:17989"/>
        <dbReference type="Rhea" id="RHEA-COMP:9863"/>
        <dbReference type="Rhea" id="RHEA-COMP:11604"/>
        <dbReference type="ChEBI" id="CHEBI:15378"/>
        <dbReference type="ChEBI" id="CHEBI:29999"/>
        <dbReference type="ChEBI" id="CHEBI:30616"/>
        <dbReference type="ChEBI" id="CHEBI:83421"/>
        <dbReference type="ChEBI" id="CHEBI:456216"/>
        <dbReference type="EC" id="2.7.11.1"/>
    </reaction>
</comment>
<dbReference type="FunFam" id="3.30.200.20:FF:000162">
    <property type="entry name" value="Adenine nucleotide alpha hydrolase-like domain kinase"/>
    <property type="match status" value="1"/>
</dbReference>
<evidence type="ECO:0000256" key="3">
    <source>
        <dbReference type="ARBA" id="ARBA00010217"/>
    </source>
</evidence>
<keyword evidence="14" id="KW-0675">Receptor</keyword>
<evidence type="ECO:0000256" key="9">
    <source>
        <dbReference type="ARBA" id="ARBA00022729"/>
    </source>
</evidence>